<dbReference type="SUPFAM" id="SSF56784">
    <property type="entry name" value="HAD-like"/>
    <property type="match status" value="1"/>
</dbReference>
<dbReference type="PANTHER" id="PTHR43434:SF1">
    <property type="entry name" value="PHOSPHOGLYCOLATE PHOSPHATASE"/>
    <property type="match status" value="1"/>
</dbReference>
<dbReference type="PANTHER" id="PTHR43434">
    <property type="entry name" value="PHOSPHOGLYCOLATE PHOSPHATASE"/>
    <property type="match status" value="1"/>
</dbReference>
<dbReference type="InterPro" id="IPR036412">
    <property type="entry name" value="HAD-like_sf"/>
</dbReference>
<name>A0A6I4VSV6_9BACL</name>
<dbReference type="Gene3D" id="3.40.50.1000">
    <property type="entry name" value="HAD superfamily/HAD-like"/>
    <property type="match status" value="1"/>
</dbReference>
<comment type="caution">
    <text evidence="1">The sequence shown here is derived from an EMBL/GenBank/DDBJ whole genome shotgun (WGS) entry which is preliminary data.</text>
</comment>
<dbReference type="AlphaFoldDB" id="A0A6I4VSV6"/>
<dbReference type="InterPro" id="IPR023214">
    <property type="entry name" value="HAD_sf"/>
</dbReference>
<dbReference type="GO" id="GO:0006281">
    <property type="term" value="P:DNA repair"/>
    <property type="evidence" value="ECO:0007669"/>
    <property type="project" value="TreeGrafter"/>
</dbReference>
<organism evidence="1 2">
    <name type="scientific">Shimazuella alba</name>
    <dbReference type="NCBI Taxonomy" id="2690964"/>
    <lineage>
        <taxon>Bacteria</taxon>
        <taxon>Bacillati</taxon>
        <taxon>Bacillota</taxon>
        <taxon>Bacilli</taxon>
        <taxon>Bacillales</taxon>
        <taxon>Thermoactinomycetaceae</taxon>
        <taxon>Shimazuella</taxon>
    </lineage>
</organism>
<keyword evidence="2" id="KW-1185">Reference proteome</keyword>
<dbReference type="RefSeq" id="WP_160802164.1">
    <property type="nucleotide sequence ID" value="NZ_WUUL01000009.1"/>
</dbReference>
<dbReference type="EMBL" id="WUUL01000009">
    <property type="protein sequence ID" value="MXQ54819.1"/>
    <property type="molecule type" value="Genomic_DNA"/>
</dbReference>
<dbReference type="Proteomes" id="UP000430692">
    <property type="component" value="Unassembled WGS sequence"/>
</dbReference>
<gene>
    <name evidence="1" type="ORF">GSM42_14065</name>
</gene>
<keyword evidence="1" id="KW-0378">Hydrolase</keyword>
<dbReference type="NCBIfam" id="TIGR01549">
    <property type="entry name" value="HAD-SF-IA-v1"/>
    <property type="match status" value="1"/>
</dbReference>
<dbReference type="SFLD" id="SFLDG01129">
    <property type="entry name" value="C1.5:_HAD__Beta-PGM__Phosphata"/>
    <property type="match status" value="1"/>
</dbReference>
<evidence type="ECO:0000313" key="1">
    <source>
        <dbReference type="EMBL" id="MXQ54819.1"/>
    </source>
</evidence>
<accession>A0A6I4VSV6</accession>
<evidence type="ECO:0000313" key="2">
    <source>
        <dbReference type="Proteomes" id="UP000430692"/>
    </source>
</evidence>
<sequence>MLLSTYLQESYRKFNLPNQQEYQELHKMMENVDCVLLDMDGVALDFFAIYPAYSAADQMKTFLYKEGVLFANDRLPMNPESVRMQYEDDPLAILRFYGSLCKSKNSELRAIAYKLESILCEWECRAAGQTIATDLFDQFVECLVSRNKKIAVTTNNSPKAVKIFLKKSKVIRFFEDNVFGRTSPDPEALKPNKDMLCEAMEALKADPSRTLMIGDSVSDKEAADKAGVRYFLGMAYTDAKQFALLEAGVEIVIKSFIDFLGAMEYEIEYFISDPGKVGAVFR</sequence>
<dbReference type="GO" id="GO:0005829">
    <property type="term" value="C:cytosol"/>
    <property type="evidence" value="ECO:0007669"/>
    <property type="project" value="TreeGrafter"/>
</dbReference>
<dbReference type="GO" id="GO:0008967">
    <property type="term" value="F:phosphoglycolate phosphatase activity"/>
    <property type="evidence" value="ECO:0007669"/>
    <property type="project" value="TreeGrafter"/>
</dbReference>
<reference evidence="1 2" key="1">
    <citation type="submission" date="2019-12" db="EMBL/GenBank/DDBJ databases">
        <title>Whole-genome analyses of novel actinobacteria.</title>
        <authorList>
            <person name="Sahin N."/>
            <person name="Saygin H."/>
        </authorList>
    </citation>
    <scope>NUCLEOTIDE SEQUENCE [LARGE SCALE GENOMIC DNA]</scope>
    <source>
        <strain evidence="1 2">KC615</strain>
    </source>
</reference>
<dbReference type="InterPro" id="IPR050155">
    <property type="entry name" value="HAD-like_hydrolase_sf"/>
</dbReference>
<protein>
    <submittedName>
        <fullName evidence="1">HAD-IA family hydrolase</fullName>
    </submittedName>
</protein>
<dbReference type="CDD" id="cd01427">
    <property type="entry name" value="HAD_like"/>
    <property type="match status" value="1"/>
</dbReference>
<dbReference type="Pfam" id="PF00702">
    <property type="entry name" value="Hydrolase"/>
    <property type="match status" value="1"/>
</dbReference>
<dbReference type="SFLD" id="SFLDS00003">
    <property type="entry name" value="Haloacid_Dehalogenase"/>
    <property type="match status" value="1"/>
</dbReference>
<proteinExistence type="predicted"/>
<dbReference type="InterPro" id="IPR006439">
    <property type="entry name" value="HAD-SF_hydro_IA"/>
</dbReference>